<sequence length="85" mass="9987">MLHLGEALEYSVHSDYLFLDCQVVYMYSVDFGNSADPEISVKMPRQLLRFDDTEPRQSQKITLTFINRVSGRKLANQEQYLERLQ</sequence>
<gene>
    <name evidence="1" type="ORF">PROQFM164_S02g000237</name>
</gene>
<dbReference type="Proteomes" id="UP000030686">
    <property type="component" value="Unassembled WGS sequence"/>
</dbReference>
<dbReference type="AlphaFoldDB" id="W6Q0L4"/>
<reference evidence="1" key="1">
    <citation type="journal article" date="2014" name="Nat. Commun.">
        <title>Multiple recent horizontal transfers of a large genomic region in cheese making fungi.</title>
        <authorList>
            <person name="Cheeseman K."/>
            <person name="Ropars J."/>
            <person name="Renault P."/>
            <person name="Dupont J."/>
            <person name="Gouzy J."/>
            <person name="Branca A."/>
            <person name="Abraham A.L."/>
            <person name="Ceppi M."/>
            <person name="Conseiller E."/>
            <person name="Debuchy R."/>
            <person name="Malagnac F."/>
            <person name="Goarin A."/>
            <person name="Silar P."/>
            <person name="Lacoste S."/>
            <person name="Sallet E."/>
            <person name="Bensimon A."/>
            <person name="Giraud T."/>
            <person name="Brygoo Y."/>
        </authorList>
    </citation>
    <scope>NUCLEOTIDE SEQUENCE [LARGE SCALE GENOMIC DNA]</scope>
    <source>
        <strain evidence="1">FM164</strain>
    </source>
</reference>
<organism evidence="1 2">
    <name type="scientific">Penicillium roqueforti (strain FM164)</name>
    <dbReference type="NCBI Taxonomy" id="1365484"/>
    <lineage>
        <taxon>Eukaryota</taxon>
        <taxon>Fungi</taxon>
        <taxon>Dikarya</taxon>
        <taxon>Ascomycota</taxon>
        <taxon>Pezizomycotina</taxon>
        <taxon>Eurotiomycetes</taxon>
        <taxon>Eurotiomycetidae</taxon>
        <taxon>Eurotiales</taxon>
        <taxon>Aspergillaceae</taxon>
        <taxon>Penicillium</taxon>
    </lineage>
</organism>
<protein>
    <submittedName>
        <fullName evidence="1">Genomic scaffold, ProqFM164S02</fullName>
    </submittedName>
</protein>
<dbReference type="OrthoDB" id="529273at2759"/>
<dbReference type="EMBL" id="HG792016">
    <property type="protein sequence ID" value="CDM30088.1"/>
    <property type="molecule type" value="Genomic_DNA"/>
</dbReference>
<accession>W6Q0L4</accession>
<evidence type="ECO:0000313" key="1">
    <source>
        <dbReference type="EMBL" id="CDM30088.1"/>
    </source>
</evidence>
<evidence type="ECO:0000313" key="2">
    <source>
        <dbReference type="Proteomes" id="UP000030686"/>
    </source>
</evidence>
<keyword evidence="2" id="KW-1185">Reference proteome</keyword>
<proteinExistence type="predicted"/>
<name>W6Q0L4_PENRF</name>